<keyword evidence="2" id="KW-1185">Reference proteome</keyword>
<evidence type="ECO:0000313" key="2">
    <source>
        <dbReference type="Proteomes" id="UP001464891"/>
    </source>
</evidence>
<organism evidence="1 2">
    <name type="scientific">Trichocoleus desertorum GB2-A4</name>
    <dbReference type="NCBI Taxonomy" id="2933944"/>
    <lineage>
        <taxon>Bacteria</taxon>
        <taxon>Bacillati</taxon>
        <taxon>Cyanobacteriota</taxon>
        <taxon>Cyanophyceae</taxon>
        <taxon>Leptolyngbyales</taxon>
        <taxon>Trichocoleusaceae</taxon>
        <taxon>Trichocoleus</taxon>
    </lineage>
</organism>
<dbReference type="EMBL" id="JAMPKM010000002">
    <property type="protein sequence ID" value="MEP0816272.1"/>
    <property type="molecule type" value="Genomic_DNA"/>
</dbReference>
<comment type="caution">
    <text evidence="1">The sequence shown here is derived from an EMBL/GenBank/DDBJ whole genome shotgun (WGS) entry which is preliminary data.</text>
</comment>
<dbReference type="Proteomes" id="UP001464891">
    <property type="component" value="Unassembled WGS sequence"/>
</dbReference>
<accession>A0ABV0J3B7</accession>
<name>A0ABV0J3B7_9CYAN</name>
<evidence type="ECO:0000313" key="1">
    <source>
        <dbReference type="EMBL" id="MEP0816272.1"/>
    </source>
</evidence>
<dbReference type="RefSeq" id="WP_190433532.1">
    <property type="nucleotide sequence ID" value="NZ_JAMPKM010000002.1"/>
</dbReference>
<gene>
    <name evidence="1" type="ORF">NC998_04085</name>
</gene>
<proteinExistence type="predicted"/>
<reference evidence="1 2" key="1">
    <citation type="submission" date="2022-04" db="EMBL/GenBank/DDBJ databases">
        <title>Positive selection, recombination, and allopatry shape intraspecific diversity of widespread and dominant cyanobacteria.</title>
        <authorList>
            <person name="Wei J."/>
            <person name="Shu W."/>
            <person name="Hu C."/>
        </authorList>
    </citation>
    <scope>NUCLEOTIDE SEQUENCE [LARGE SCALE GENOMIC DNA]</scope>
    <source>
        <strain evidence="1 2">GB2-A4</strain>
    </source>
</reference>
<sequence>MKYTFEVLGVSPILHFFNHQQEIIQKLPEPGVEYVGSYRCTLDSFIQSIETVPPQRGWDLDQVVETVVNFWMNNSEKIQLWKHRLEDAGSENLIVARIADLKALRTTFESLISD</sequence>
<protein>
    <submittedName>
        <fullName evidence="1">Uncharacterized protein</fullName>
    </submittedName>
</protein>